<reference evidence="4" key="1">
    <citation type="submission" date="2014-04" db="EMBL/GenBank/DDBJ databases">
        <title>Evolutionary Origins and Diversification of the Mycorrhizal Mutualists.</title>
        <authorList>
            <consortium name="DOE Joint Genome Institute"/>
            <consortium name="Mycorrhizal Genomics Consortium"/>
            <person name="Kohler A."/>
            <person name="Kuo A."/>
            <person name="Nagy L.G."/>
            <person name="Floudas D."/>
            <person name="Copeland A."/>
            <person name="Barry K.W."/>
            <person name="Cichocki N."/>
            <person name="Veneault-Fourrey C."/>
            <person name="LaButti K."/>
            <person name="Lindquist E.A."/>
            <person name="Lipzen A."/>
            <person name="Lundell T."/>
            <person name="Morin E."/>
            <person name="Murat C."/>
            <person name="Riley R."/>
            <person name="Ohm R."/>
            <person name="Sun H."/>
            <person name="Tunlid A."/>
            <person name="Henrissat B."/>
            <person name="Grigoriev I.V."/>
            <person name="Hibbett D.S."/>
            <person name="Martin F."/>
        </authorList>
    </citation>
    <scope>NUCLEOTIDE SEQUENCE [LARGE SCALE GENOMIC DNA]</scope>
    <source>
        <strain evidence="4">FD-334 SS-4</strain>
    </source>
</reference>
<keyword evidence="1" id="KW-0732">Signal</keyword>
<sequence>MLARLSCVLGLASVACAAVLHATAPQVRIGKTTLIGRAMTGLRQDFFGGIPYAEPPLGDLRLRPPVLKTQLDVPTFDASNFGKGCLQIKGNLSTLSEDCLTINIFRPSGCVSNARLPVMFWTYGGGFDAGASSSFNGSAIVAQSVSRGTPIIFVSFNYRLGPLGFPQGQEADNKGALNLALKDELAALEWVQANIAKFGGDSCKVTAFGESAGAIMTAILFLNSGFERLARAAIFESGSAATALEFNASHRETDWQNFVAGVPSCAALARSGNTFGCLQKASSAELLAGVVHGLDAVTELFGYDPTIDGPGGVFPDIASRLISAGKFAKLPFIAGTNLDEGTLFTPTSSAALTEAAIHASILTSYSPPLVNTLVLNDTAAQLLALYPNDPAVGAPFGTGAQTFGLAAGYKQLAALNGDLSFDSQRRSWIQAASGAGVKTYGYLFTQPQPQNPPALGVSHGSEVAFVFGGVANPSPAAQRLSTMMIDYWVSFATSLDPNDGRGSRRPLWAQYTPRNNMLLQLNGTNTTLIPDDYRKEQIDFINSDPTVFHHRRHARRMGAGN</sequence>
<dbReference type="PANTHER" id="PTHR11559">
    <property type="entry name" value="CARBOXYLESTERASE"/>
    <property type="match status" value="1"/>
</dbReference>
<evidence type="ECO:0000259" key="2">
    <source>
        <dbReference type="Pfam" id="PF00135"/>
    </source>
</evidence>
<dbReference type="EMBL" id="KN817540">
    <property type="protein sequence ID" value="KJA23946.1"/>
    <property type="molecule type" value="Genomic_DNA"/>
</dbReference>
<evidence type="ECO:0000313" key="4">
    <source>
        <dbReference type="Proteomes" id="UP000054270"/>
    </source>
</evidence>
<dbReference type="InterPro" id="IPR019819">
    <property type="entry name" value="Carboxylesterase_B_CS"/>
</dbReference>
<feature type="domain" description="Carboxylesterase type B" evidence="2">
    <location>
        <begin position="27"/>
        <end position="540"/>
    </location>
</feature>
<dbReference type="OMA" id="AKECHLW"/>
<dbReference type="Proteomes" id="UP000054270">
    <property type="component" value="Unassembled WGS sequence"/>
</dbReference>
<dbReference type="InterPro" id="IPR002018">
    <property type="entry name" value="CarbesteraseB"/>
</dbReference>
<accession>A0A0D2P5H1</accession>
<dbReference type="SUPFAM" id="SSF53474">
    <property type="entry name" value="alpha/beta-Hydrolases"/>
    <property type="match status" value="1"/>
</dbReference>
<evidence type="ECO:0000256" key="1">
    <source>
        <dbReference type="SAM" id="SignalP"/>
    </source>
</evidence>
<feature type="chain" id="PRO_5002249118" description="Carboxylesterase type B domain-containing protein" evidence="1">
    <location>
        <begin position="18"/>
        <end position="561"/>
    </location>
</feature>
<gene>
    <name evidence="3" type="ORF">HYPSUDRAFT_214964</name>
</gene>
<dbReference type="AlphaFoldDB" id="A0A0D2P5H1"/>
<dbReference type="InterPro" id="IPR050309">
    <property type="entry name" value="Type-B_Carboxylest/Lipase"/>
</dbReference>
<dbReference type="PROSITE" id="PS51257">
    <property type="entry name" value="PROKAR_LIPOPROTEIN"/>
    <property type="match status" value="1"/>
</dbReference>
<dbReference type="OrthoDB" id="408631at2759"/>
<organism evidence="3 4">
    <name type="scientific">Hypholoma sublateritium (strain FD-334 SS-4)</name>
    <dbReference type="NCBI Taxonomy" id="945553"/>
    <lineage>
        <taxon>Eukaryota</taxon>
        <taxon>Fungi</taxon>
        <taxon>Dikarya</taxon>
        <taxon>Basidiomycota</taxon>
        <taxon>Agaricomycotina</taxon>
        <taxon>Agaricomycetes</taxon>
        <taxon>Agaricomycetidae</taxon>
        <taxon>Agaricales</taxon>
        <taxon>Agaricineae</taxon>
        <taxon>Strophariaceae</taxon>
        <taxon>Hypholoma</taxon>
    </lineage>
</organism>
<feature type="signal peptide" evidence="1">
    <location>
        <begin position="1"/>
        <end position="17"/>
    </location>
</feature>
<keyword evidence="4" id="KW-1185">Reference proteome</keyword>
<dbReference type="InterPro" id="IPR029058">
    <property type="entry name" value="AB_hydrolase_fold"/>
</dbReference>
<dbReference type="ESTHER" id="9agar-a0a0d2p5h1">
    <property type="family name" value="Fungal_carboxylesterase_lipase"/>
</dbReference>
<protein>
    <recommendedName>
        <fullName evidence="2">Carboxylesterase type B domain-containing protein</fullName>
    </recommendedName>
</protein>
<dbReference type="STRING" id="945553.A0A0D2P5H1"/>
<name>A0A0D2P5H1_HYPSF</name>
<dbReference type="PROSITE" id="PS00941">
    <property type="entry name" value="CARBOXYLESTERASE_B_2"/>
    <property type="match status" value="1"/>
</dbReference>
<dbReference type="Gene3D" id="3.40.50.1820">
    <property type="entry name" value="alpha/beta hydrolase"/>
    <property type="match status" value="1"/>
</dbReference>
<evidence type="ECO:0000313" key="3">
    <source>
        <dbReference type="EMBL" id="KJA23946.1"/>
    </source>
</evidence>
<proteinExistence type="predicted"/>
<dbReference type="Pfam" id="PF00135">
    <property type="entry name" value="COesterase"/>
    <property type="match status" value="1"/>
</dbReference>